<protein>
    <submittedName>
        <fullName evidence="1">Uncharacterized protein</fullName>
    </submittedName>
</protein>
<name>A0A8I1YIR2_BRAEL</name>
<dbReference type="Proteomes" id="UP000673383">
    <property type="component" value="Unassembled WGS sequence"/>
</dbReference>
<evidence type="ECO:0000313" key="1">
    <source>
        <dbReference type="EMBL" id="MBP1299324.1"/>
    </source>
</evidence>
<gene>
    <name evidence="1" type="ORF">JOH49_009077</name>
</gene>
<comment type="caution">
    <text evidence="1">The sequence shown here is derived from an EMBL/GenBank/DDBJ whole genome shotgun (WGS) entry which is preliminary data.</text>
</comment>
<dbReference type="EMBL" id="JAFICZ010000001">
    <property type="protein sequence ID" value="MBP1299324.1"/>
    <property type="molecule type" value="Genomic_DNA"/>
</dbReference>
<proteinExistence type="predicted"/>
<reference evidence="1" key="1">
    <citation type="submission" date="2021-02" db="EMBL/GenBank/DDBJ databases">
        <title>Genomic Encyclopedia of Type Strains, Phase IV (KMG-V): Genome sequencing to study the core and pangenomes of soil and plant-associated prokaryotes.</title>
        <authorList>
            <person name="Whitman W."/>
        </authorList>
    </citation>
    <scope>NUCLEOTIDE SEQUENCE</scope>
    <source>
        <strain evidence="1">USDA 406</strain>
    </source>
</reference>
<dbReference type="AlphaFoldDB" id="A0A8I1YIR2"/>
<accession>A0A8I1YIR2</accession>
<evidence type="ECO:0000313" key="2">
    <source>
        <dbReference type="Proteomes" id="UP000673383"/>
    </source>
</evidence>
<organism evidence="1 2">
    <name type="scientific">Bradyrhizobium elkanii</name>
    <dbReference type="NCBI Taxonomy" id="29448"/>
    <lineage>
        <taxon>Bacteria</taxon>
        <taxon>Pseudomonadati</taxon>
        <taxon>Pseudomonadota</taxon>
        <taxon>Alphaproteobacteria</taxon>
        <taxon>Hyphomicrobiales</taxon>
        <taxon>Nitrobacteraceae</taxon>
        <taxon>Bradyrhizobium</taxon>
    </lineage>
</organism>
<sequence length="204" mass="23007">MNDSRQRFLAMTRSEQGPAATQALPNGHREHAAAVHTEEVLAAALSGDYQVHRGASLLYRIEIDSSGKASHDGQDAPRRGQYAFQTDILVTRAKTPLVVVELKAGFFSSHDVITYSWKAQRHKQVYPYLRYGFAVVGLEALGRRFMTHNEAFDFAAAIPDHGRIETDLVPIVLRQIRSAERIIDLTRHGRIKLRRYEQNVEIDG</sequence>